<dbReference type="EMBL" id="CP077095">
    <property type="protein sequence ID" value="QXI37033.1"/>
    <property type="molecule type" value="Genomic_DNA"/>
</dbReference>
<dbReference type="Gene3D" id="1.20.120.650">
    <property type="entry name" value="Colicin D"/>
    <property type="match status" value="1"/>
</dbReference>
<dbReference type="GO" id="GO:0030153">
    <property type="term" value="P:bacteriocin immunity"/>
    <property type="evidence" value="ECO:0007669"/>
    <property type="project" value="InterPro"/>
</dbReference>
<organism evidence="2 3">
    <name type="scientific">Pseudomonas xantholysinigenes</name>
    <dbReference type="NCBI Taxonomy" id="2745490"/>
    <lineage>
        <taxon>Bacteria</taxon>
        <taxon>Pseudomonadati</taxon>
        <taxon>Pseudomonadota</taxon>
        <taxon>Gammaproteobacteria</taxon>
        <taxon>Pseudomonadales</taxon>
        <taxon>Pseudomonadaceae</taxon>
        <taxon>Pseudomonas</taxon>
    </lineage>
</organism>
<dbReference type="Proteomes" id="UP000633418">
    <property type="component" value="Chromosome"/>
</dbReference>
<reference evidence="2 3" key="2">
    <citation type="journal article" date="2021" name="Microorganisms">
        <title>The Ever-Expanding Pseudomonas Genus: Description of 43 New Species and Partition of the Pseudomonas putida Group.</title>
        <authorList>
            <person name="Girard L."/>
            <person name="Lood C."/>
            <person name="Hofte M."/>
            <person name="Vandamme P."/>
            <person name="Rokni-Zadeh H."/>
            <person name="van Noort V."/>
            <person name="Lavigne R."/>
            <person name="De Mot R."/>
        </authorList>
    </citation>
    <scope>NUCLEOTIDE SEQUENCE [LARGE SCALE GENOMIC DNA]</scope>
    <source>
        <strain evidence="2 3">RW9S1A</strain>
    </source>
</reference>
<dbReference type="InterPro" id="IPR015287">
    <property type="entry name" value="Colicin_D_immunity_dom"/>
</dbReference>
<feature type="domain" description="Colicin D immunity protein" evidence="1">
    <location>
        <begin position="1"/>
        <end position="84"/>
    </location>
</feature>
<accession>A0A9E6PTY0</accession>
<dbReference type="KEGG" id="pxn:HU772_016980"/>
<dbReference type="InterPro" id="IPR036471">
    <property type="entry name" value="Colicin_D_sf"/>
</dbReference>
<gene>
    <name evidence="2" type="ORF">HU772_016980</name>
</gene>
<dbReference type="GO" id="GO:0015643">
    <property type="term" value="F:toxic substance binding"/>
    <property type="evidence" value="ECO:0007669"/>
    <property type="project" value="InterPro"/>
</dbReference>
<dbReference type="Pfam" id="PF09204">
    <property type="entry name" value="Colicin_immun"/>
    <property type="match status" value="1"/>
</dbReference>
<dbReference type="SUPFAM" id="SSF101125">
    <property type="entry name" value="Colicin D immunity protein"/>
    <property type="match status" value="1"/>
</dbReference>
<protein>
    <recommendedName>
        <fullName evidence="1">Colicin D immunity protein domain-containing protein</fullName>
    </recommendedName>
</protein>
<evidence type="ECO:0000313" key="3">
    <source>
        <dbReference type="Proteomes" id="UP000633418"/>
    </source>
</evidence>
<evidence type="ECO:0000259" key="1">
    <source>
        <dbReference type="Pfam" id="PF09204"/>
    </source>
</evidence>
<dbReference type="RefSeq" id="WP_186662823.1">
    <property type="nucleotide sequence ID" value="NZ_CP077095.1"/>
</dbReference>
<name>A0A9E6PTY0_9PSED</name>
<dbReference type="AlphaFoldDB" id="A0A9E6PTY0"/>
<keyword evidence="3" id="KW-1185">Reference proteome</keyword>
<evidence type="ECO:0000313" key="2">
    <source>
        <dbReference type="EMBL" id="QXI37033.1"/>
    </source>
</evidence>
<sequence length="90" mass="10235">MSLALIDLAKKFLSSSISSEEFSKTFFETWRSEGESGLLAQDEPKLGSCLTLMFGLVDSLVEDTKDFSSELTEPELRIELTRLLRTYEYL</sequence>
<proteinExistence type="predicted"/>
<reference evidence="2 3" key="1">
    <citation type="journal article" date="2020" name="Microorganisms">
        <title>Reliable Identification of Environmental Pseudomonas Isolates Using the rpoD Gene.</title>
        <authorList>
            <consortium name="The Broad Institute Genome Sequencing Platform"/>
            <person name="Girard L."/>
            <person name="Lood C."/>
            <person name="Rokni-Zadeh H."/>
            <person name="van Noort V."/>
            <person name="Lavigne R."/>
            <person name="De Mot R."/>
        </authorList>
    </citation>
    <scope>NUCLEOTIDE SEQUENCE [LARGE SCALE GENOMIC DNA]</scope>
    <source>
        <strain evidence="2 3">RW9S1A</strain>
    </source>
</reference>